<proteinExistence type="predicted"/>
<reference evidence="1 2" key="1">
    <citation type="submission" date="2018-04" db="EMBL/GenBank/DDBJ databases">
        <title>Denitrifier Microvirgula.</title>
        <authorList>
            <person name="Anderson E."/>
            <person name="Jang J."/>
            <person name="Ishii S."/>
        </authorList>
    </citation>
    <scope>NUCLEOTIDE SEQUENCE [LARGE SCALE GENOMIC DNA]</scope>
    <source>
        <strain evidence="1 2">BE2.4</strain>
    </source>
</reference>
<protein>
    <submittedName>
        <fullName evidence="1">DUF2442 domain-containing protein</fullName>
    </submittedName>
</protein>
<dbReference type="AlphaFoldDB" id="A0A2S0P6I6"/>
<dbReference type="STRING" id="1122240.GCA_000620105_03050"/>
<dbReference type="Proteomes" id="UP000244173">
    <property type="component" value="Chromosome"/>
</dbReference>
<evidence type="ECO:0000313" key="1">
    <source>
        <dbReference type="EMBL" id="AVY93004.1"/>
    </source>
</evidence>
<dbReference type="Gene3D" id="3.30.2020.10">
    <property type="entry name" value="NE0471-like N-terminal domain"/>
    <property type="match status" value="1"/>
</dbReference>
<evidence type="ECO:0000313" key="2">
    <source>
        <dbReference type="Proteomes" id="UP000244173"/>
    </source>
</evidence>
<gene>
    <name evidence="1" type="ORF">DAI18_02300</name>
</gene>
<accession>A0A2S0P6I6</accession>
<organism evidence="1 2">
    <name type="scientific">Microvirgula aerodenitrificans</name>
    <dbReference type="NCBI Taxonomy" id="57480"/>
    <lineage>
        <taxon>Bacteria</taxon>
        <taxon>Pseudomonadati</taxon>
        <taxon>Pseudomonadota</taxon>
        <taxon>Betaproteobacteria</taxon>
        <taxon>Neisseriales</taxon>
        <taxon>Aquaspirillaceae</taxon>
        <taxon>Microvirgula</taxon>
    </lineage>
</organism>
<name>A0A2S0P6I6_9NEIS</name>
<dbReference type="KEGG" id="maer:DAI18_02300"/>
<dbReference type="InterPro" id="IPR036782">
    <property type="entry name" value="NE0471-like_N"/>
</dbReference>
<dbReference type="EMBL" id="CP028519">
    <property type="protein sequence ID" value="AVY93004.1"/>
    <property type="molecule type" value="Genomic_DNA"/>
</dbReference>
<dbReference type="SUPFAM" id="SSF143880">
    <property type="entry name" value="NE0471 N-terminal domain-like"/>
    <property type="match status" value="1"/>
</dbReference>
<keyword evidence="2" id="KW-1185">Reference proteome</keyword>
<sequence length="102" mass="11192">MRIQFRLFQSQSTGTPPMTAKLTKVLPLTGKRLIVGFADGVSATVWLDRIDGPHDERFAALVDTALFRAARVDNDRVVWPNGASLAGELLYAQATRRPHTGS</sequence>